<name>A0AAJ0C2K7_9PEZI</name>
<gene>
    <name evidence="2" type="ORF">QBC33DRAFT_535719</name>
</gene>
<dbReference type="GeneID" id="85310833"/>
<feature type="transmembrane region" description="Helical" evidence="1">
    <location>
        <begin position="58"/>
        <end position="83"/>
    </location>
</feature>
<evidence type="ECO:0000313" key="2">
    <source>
        <dbReference type="EMBL" id="KAK1767943.1"/>
    </source>
</evidence>
<dbReference type="Proteomes" id="UP001244011">
    <property type="component" value="Unassembled WGS sequence"/>
</dbReference>
<organism evidence="2 3">
    <name type="scientific">Phialemonium atrogriseum</name>
    <dbReference type="NCBI Taxonomy" id="1093897"/>
    <lineage>
        <taxon>Eukaryota</taxon>
        <taxon>Fungi</taxon>
        <taxon>Dikarya</taxon>
        <taxon>Ascomycota</taxon>
        <taxon>Pezizomycotina</taxon>
        <taxon>Sordariomycetes</taxon>
        <taxon>Sordariomycetidae</taxon>
        <taxon>Cephalothecales</taxon>
        <taxon>Cephalothecaceae</taxon>
        <taxon>Phialemonium</taxon>
    </lineage>
</organism>
<keyword evidence="1" id="KW-0472">Membrane</keyword>
<comment type="caution">
    <text evidence="2">The sequence shown here is derived from an EMBL/GenBank/DDBJ whole genome shotgun (WGS) entry which is preliminary data.</text>
</comment>
<dbReference type="EMBL" id="MU839006">
    <property type="protein sequence ID" value="KAK1767943.1"/>
    <property type="molecule type" value="Genomic_DNA"/>
</dbReference>
<protein>
    <submittedName>
        <fullName evidence="2">Uncharacterized protein</fullName>
    </submittedName>
</protein>
<dbReference type="AlphaFoldDB" id="A0AAJ0C2K7"/>
<keyword evidence="1" id="KW-1133">Transmembrane helix</keyword>
<keyword evidence="3" id="KW-1185">Reference proteome</keyword>
<sequence length="135" mass="14724">MIQMPHHHLSGPADGQLHQKPDASPIPIPVALACGFIHITQMLLCYDCEVYTSHMTLCVLLVAGTLFLFQLALFGGVISAIIFRLKPARYWPTTNPNIGAHVILTIAIHCWPKFSKGRSCTLVQGLLSCGPASYV</sequence>
<proteinExistence type="predicted"/>
<dbReference type="RefSeq" id="XP_060284156.1">
    <property type="nucleotide sequence ID" value="XM_060427646.1"/>
</dbReference>
<reference evidence="2" key="1">
    <citation type="submission" date="2023-06" db="EMBL/GenBank/DDBJ databases">
        <title>Genome-scale phylogeny and comparative genomics of the fungal order Sordariales.</title>
        <authorList>
            <consortium name="Lawrence Berkeley National Laboratory"/>
            <person name="Hensen N."/>
            <person name="Bonometti L."/>
            <person name="Westerberg I."/>
            <person name="Brannstrom I.O."/>
            <person name="Guillou S."/>
            <person name="Cros-Aarteil S."/>
            <person name="Calhoun S."/>
            <person name="Haridas S."/>
            <person name="Kuo A."/>
            <person name="Mondo S."/>
            <person name="Pangilinan J."/>
            <person name="Riley R."/>
            <person name="Labutti K."/>
            <person name="Andreopoulos B."/>
            <person name="Lipzen A."/>
            <person name="Chen C."/>
            <person name="Yanf M."/>
            <person name="Daum C."/>
            <person name="Ng V."/>
            <person name="Clum A."/>
            <person name="Steindorff A."/>
            <person name="Ohm R."/>
            <person name="Martin F."/>
            <person name="Silar P."/>
            <person name="Natvig D."/>
            <person name="Lalanne C."/>
            <person name="Gautier V."/>
            <person name="Ament-Velasquez S.L."/>
            <person name="Kruys A."/>
            <person name="Hutchinson M.I."/>
            <person name="Powell A.J."/>
            <person name="Barry K."/>
            <person name="Miller A.N."/>
            <person name="Grigoriev I.V."/>
            <person name="Debuchy R."/>
            <person name="Gladieux P."/>
            <person name="Thoren M.H."/>
            <person name="Johannesson H."/>
        </authorList>
    </citation>
    <scope>NUCLEOTIDE SEQUENCE</scope>
    <source>
        <strain evidence="2">8032-3</strain>
    </source>
</reference>
<evidence type="ECO:0000256" key="1">
    <source>
        <dbReference type="SAM" id="Phobius"/>
    </source>
</evidence>
<feature type="transmembrane region" description="Helical" evidence="1">
    <location>
        <begin position="26"/>
        <end position="46"/>
    </location>
</feature>
<evidence type="ECO:0000313" key="3">
    <source>
        <dbReference type="Proteomes" id="UP001244011"/>
    </source>
</evidence>
<keyword evidence="1" id="KW-0812">Transmembrane</keyword>
<accession>A0AAJ0C2K7</accession>